<dbReference type="Gene3D" id="3.40.220.10">
    <property type="entry name" value="Leucine Aminopeptidase, subunit E, domain 1"/>
    <property type="match status" value="1"/>
</dbReference>
<evidence type="ECO:0000313" key="4">
    <source>
        <dbReference type="Proteomes" id="UP000245802"/>
    </source>
</evidence>
<sequence>MTTSQLPALKVVLVDVNRAVTDAWEAVFADVPNVEIVRGSITARRTDAWVTPTNSLGRMDGGVDAAVNRHFRGRIQALVQDEIAKRYGGTMPVGAATCVPTGGLRPRFLISTPTMVQSAQDISDTLNVALACAAAFQAVHMQNAKEPGSIESLALPGLGAATGRVPPRVCANLMWTAFTLFSEYVFRDYDTLRTAVLSQLGGHDLEGEEPVRVSVPKGLDAQPFVVGPNANWRRCHSGEMTSSVRVEGAPDKMGGTPSNEEPP</sequence>
<keyword evidence="4" id="KW-1185">Reference proteome</keyword>
<protein>
    <submittedName>
        <fullName evidence="3">Appr-1-p processing protein</fullName>
    </submittedName>
</protein>
<dbReference type="Pfam" id="PF01661">
    <property type="entry name" value="Macro"/>
    <property type="match status" value="1"/>
</dbReference>
<evidence type="ECO:0000313" key="3">
    <source>
        <dbReference type="EMBL" id="AWM39580.1"/>
    </source>
</evidence>
<accession>A0A2Z3HE63</accession>
<gene>
    <name evidence="3" type="ORF">C1280_23010</name>
</gene>
<feature type="domain" description="Macro" evidence="2">
    <location>
        <begin position="21"/>
        <end position="200"/>
    </location>
</feature>
<reference evidence="3 4" key="1">
    <citation type="submission" date="2018-01" db="EMBL/GenBank/DDBJ databases">
        <title>G. obscuriglobus.</title>
        <authorList>
            <person name="Franke J."/>
            <person name="Blomberg W."/>
            <person name="Selmecki A."/>
        </authorList>
    </citation>
    <scope>NUCLEOTIDE SEQUENCE [LARGE SCALE GENOMIC DNA]</scope>
    <source>
        <strain evidence="3 4">DSM 5831</strain>
    </source>
</reference>
<dbReference type="RefSeq" id="WP_010034935.1">
    <property type="nucleotide sequence ID" value="NZ_CP025958.1"/>
</dbReference>
<proteinExistence type="predicted"/>
<dbReference type="InterPro" id="IPR002589">
    <property type="entry name" value="Macro_dom"/>
</dbReference>
<evidence type="ECO:0000256" key="1">
    <source>
        <dbReference type="SAM" id="MobiDB-lite"/>
    </source>
</evidence>
<evidence type="ECO:0000259" key="2">
    <source>
        <dbReference type="PROSITE" id="PS51154"/>
    </source>
</evidence>
<dbReference type="SMART" id="SM00506">
    <property type="entry name" value="A1pp"/>
    <property type="match status" value="1"/>
</dbReference>
<dbReference type="InterPro" id="IPR043472">
    <property type="entry name" value="Macro_dom-like"/>
</dbReference>
<dbReference type="OrthoDB" id="1336276at2"/>
<dbReference type="Proteomes" id="UP000245802">
    <property type="component" value="Chromosome"/>
</dbReference>
<organism evidence="3 4">
    <name type="scientific">Gemmata obscuriglobus</name>
    <dbReference type="NCBI Taxonomy" id="114"/>
    <lineage>
        <taxon>Bacteria</taxon>
        <taxon>Pseudomonadati</taxon>
        <taxon>Planctomycetota</taxon>
        <taxon>Planctomycetia</taxon>
        <taxon>Gemmatales</taxon>
        <taxon>Gemmataceae</taxon>
        <taxon>Gemmata</taxon>
    </lineage>
</organism>
<dbReference type="AlphaFoldDB" id="A0A2Z3HE63"/>
<dbReference type="KEGG" id="gog:C1280_23010"/>
<feature type="region of interest" description="Disordered" evidence="1">
    <location>
        <begin position="239"/>
        <end position="263"/>
    </location>
</feature>
<dbReference type="EMBL" id="CP025958">
    <property type="protein sequence ID" value="AWM39580.1"/>
    <property type="molecule type" value="Genomic_DNA"/>
</dbReference>
<dbReference type="SUPFAM" id="SSF52949">
    <property type="entry name" value="Macro domain-like"/>
    <property type="match status" value="1"/>
</dbReference>
<name>A0A2Z3HE63_9BACT</name>
<dbReference type="PROSITE" id="PS51154">
    <property type="entry name" value="MACRO"/>
    <property type="match status" value="1"/>
</dbReference>